<accession>A0A0W8E9D4</accession>
<sequence length="109" mass="12180">MLGCFETFSLINSKLKVQRIAREGAREAAINYNGEGLDLAKAKAKDIADQYLPQTNPDIKVYINKVNGEDANVVCSVSLDYKFVQYFRKDGIGGKKINATAIYPWEDQT</sequence>
<evidence type="ECO:0000313" key="1">
    <source>
        <dbReference type="EMBL" id="KUG05247.1"/>
    </source>
</evidence>
<dbReference type="AlphaFoldDB" id="A0A0W8E9D4"/>
<gene>
    <name evidence="1" type="ORF">ASZ90_017320</name>
</gene>
<protein>
    <submittedName>
        <fullName evidence="1">Uncharacterized protein</fullName>
    </submittedName>
</protein>
<proteinExistence type="predicted"/>
<organism evidence="1">
    <name type="scientific">hydrocarbon metagenome</name>
    <dbReference type="NCBI Taxonomy" id="938273"/>
    <lineage>
        <taxon>unclassified sequences</taxon>
        <taxon>metagenomes</taxon>
        <taxon>ecological metagenomes</taxon>
    </lineage>
</organism>
<name>A0A0W8E9D4_9ZZZZ</name>
<reference evidence="1" key="1">
    <citation type="journal article" date="2015" name="Proc. Natl. Acad. Sci. U.S.A.">
        <title>Networks of energetic and metabolic interactions define dynamics in microbial communities.</title>
        <authorList>
            <person name="Embree M."/>
            <person name="Liu J.K."/>
            <person name="Al-Bassam M.M."/>
            <person name="Zengler K."/>
        </authorList>
    </citation>
    <scope>NUCLEOTIDE SEQUENCE</scope>
</reference>
<comment type="caution">
    <text evidence="1">The sequence shown here is derived from an EMBL/GenBank/DDBJ whole genome shotgun (WGS) entry which is preliminary data.</text>
</comment>
<dbReference type="EMBL" id="LNQE01001822">
    <property type="protein sequence ID" value="KUG05247.1"/>
    <property type="molecule type" value="Genomic_DNA"/>
</dbReference>